<organism>
    <name type="scientific">Carassius auratus</name>
    <name type="common">Goldfish</name>
    <dbReference type="NCBI Taxonomy" id="7957"/>
    <lineage>
        <taxon>Eukaryota</taxon>
        <taxon>Metazoa</taxon>
        <taxon>Chordata</taxon>
        <taxon>Craniata</taxon>
        <taxon>Vertebrata</taxon>
        <taxon>Euteleostomi</taxon>
        <taxon>Actinopterygii</taxon>
        <taxon>Neopterygii</taxon>
        <taxon>Teleostei</taxon>
        <taxon>Ostariophysi</taxon>
        <taxon>Cypriniformes</taxon>
        <taxon>Cyprinidae</taxon>
        <taxon>Cyprininae</taxon>
        <taxon>Carassius</taxon>
    </lineage>
</organism>
<accession>Q9PS50</accession>
<proteinExistence type="evidence at protein level"/>
<name>Q9PS50_CARAU</name>
<sequence length="17" mass="1935">ARQGLIVTTIKQDPYTM</sequence>
<reference key="1">
    <citation type="journal article" date="1992" name="Mol. Pharmacol.">
        <title>Biochemical characterization of kainate receptors from goldfish brain.</title>
        <authorList>
            <person name="Ziegra C.J."/>
            <person name="Willard J.M."/>
            <person name="Oswald R.E."/>
        </authorList>
    </citation>
    <scope>PROTEIN SEQUENCE</scope>
</reference>
<keyword id="KW-0903">Direct protein sequencing</keyword>
<protein>
    <submittedName>
        <fullName>Kainate receptor 41 kDa polypeptide</fullName>
    </submittedName>
</protein>
<dbReference type="AlphaFoldDB" id="Q9PS50"/>